<evidence type="ECO:0000313" key="3">
    <source>
        <dbReference type="Proteomes" id="UP001501391"/>
    </source>
</evidence>
<dbReference type="Proteomes" id="UP001501391">
    <property type="component" value="Unassembled WGS sequence"/>
</dbReference>
<keyword evidence="3" id="KW-1185">Reference proteome</keyword>
<reference evidence="3" key="1">
    <citation type="journal article" date="2019" name="Int. J. Syst. Evol. Microbiol.">
        <title>The Global Catalogue of Microorganisms (GCM) 10K type strain sequencing project: providing services to taxonomists for standard genome sequencing and annotation.</title>
        <authorList>
            <consortium name="The Broad Institute Genomics Platform"/>
            <consortium name="The Broad Institute Genome Sequencing Center for Infectious Disease"/>
            <person name="Wu L."/>
            <person name="Ma J."/>
        </authorList>
    </citation>
    <scope>NUCLEOTIDE SEQUENCE [LARGE SCALE GENOMIC DNA]</scope>
    <source>
        <strain evidence="3">JCM 14924</strain>
    </source>
</reference>
<sequence>MTQPPPFRPVAGLTRMPPAQGAEHTDDFRPSLRSRRFRPARHSPPADRPGPVRAPAAGTVEESAHPLSRLAPGPDVVRCPNNEHATGHYIWGSLRGETQDVCSHLISATPETPTAQRAPRALASAFPRLATPVSRAPFSIR</sequence>
<comment type="caution">
    <text evidence="2">The sequence shown here is derived from an EMBL/GenBank/DDBJ whole genome shotgun (WGS) entry which is preliminary data.</text>
</comment>
<gene>
    <name evidence="2" type="ORF">GCM10009787_59080</name>
</gene>
<name>A0ABP5NTR5_9ACTN</name>
<protein>
    <submittedName>
        <fullName evidence="2">Uncharacterized protein</fullName>
    </submittedName>
</protein>
<evidence type="ECO:0000256" key="1">
    <source>
        <dbReference type="SAM" id="MobiDB-lite"/>
    </source>
</evidence>
<dbReference type="EMBL" id="BAAAOQ010000021">
    <property type="protein sequence ID" value="GAA2201966.1"/>
    <property type="molecule type" value="Genomic_DNA"/>
</dbReference>
<evidence type="ECO:0000313" key="2">
    <source>
        <dbReference type="EMBL" id="GAA2201966.1"/>
    </source>
</evidence>
<proteinExistence type="predicted"/>
<feature type="compositionally biased region" description="Basic residues" evidence="1">
    <location>
        <begin position="32"/>
        <end position="41"/>
    </location>
</feature>
<accession>A0ABP5NTR5</accession>
<feature type="region of interest" description="Disordered" evidence="1">
    <location>
        <begin position="1"/>
        <end position="78"/>
    </location>
</feature>
<organism evidence="2 3">
    <name type="scientific">Streptomyces bangladeshensis</name>
    <dbReference type="NCBI Taxonomy" id="295352"/>
    <lineage>
        <taxon>Bacteria</taxon>
        <taxon>Bacillati</taxon>
        <taxon>Actinomycetota</taxon>
        <taxon>Actinomycetes</taxon>
        <taxon>Kitasatosporales</taxon>
        <taxon>Streptomycetaceae</taxon>
        <taxon>Streptomyces</taxon>
    </lineage>
</organism>